<dbReference type="InterPro" id="IPR027417">
    <property type="entry name" value="P-loop_NTPase"/>
</dbReference>
<dbReference type="InterPro" id="IPR007421">
    <property type="entry name" value="Schlafen_AlbA_2_dom"/>
</dbReference>
<organism evidence="3 4">
    <name type="scientific">Bacillus caldolyticus</name>
    <dbReference type="NCBI Taxonomy" id="1394"/>
    <lineage>
        <taxon>Bacteria</taxon>
        <taxon>Bacillati</taxon>
        <taxon>Bacillota</taxon>
        <taxon>Bacilli</taxon>
        <taxon>Bacillales</taxon>
        <taxon>Anoxybacillaceae</taxon>
        <taxon>Geobacillus</taxon>
        <taxon>Geobacillus thermoleovorans group</taxon>
    </lineage>
</organism>
<dbReference type="PANTHER" id="PTHR47691">
    <property type="entry name" value="REGULATOR-RELATED"/>
    <property type="match status" value="1"/>
</dbReference>
<dbReference type="EMBL" id="CP025074">
    <property type="protein sequence ID" value="AUI35665.1"/>
    <property type="molecule type" value="Genomic_DNA"/>
</dbReference>
<dbReference type="SUPFAM" id="SSF52540">
    <property type="entry name" value="P-loop containing nucleoside triphosphate hydrolases"/>
    <property type="match status" value="1"/>
</dbReference>
<reference evidence="3 4" key="1">
    <citation type="submission" date="2018-02" db="EMBL/GenBank/DDBJ databases">
        <title>Complete genome and methylome analysis of Bacillus caldolyticus.</title>
        <authorList>
            <person name="Fomenkov A.I."/>
            <person name="Mersha F."/>
            <person name="Vincze T."/>
            <person name="Roberts R.J."/>
        </authorList>
    </citation>
    <scope>NUCLEOTIDE SEQUENCE [LARGE SCALE GENOMIC DNA]</scope>
    <source>
        <strain evidence="3 4">NEB414</strain>
    </source>
</reference>
<dbReference type="PANTHER" id="PTHR47691:SF3">
    <property type="entry name" value="HTH-TYPE TRANSCRIPTIONAL REGULATOR RV0890C-RELATED"/>
    <property type="match status" value="1"/>
</dbReference>
<gene>
    <name evidence="3" type="ORF">CWI35_03240</name>
</gene>
<accession>A0ABN5FQ02</accession>
<protein>
    <recommendedName>
        <fullName evidence="5">NB-ARC domain-containing protein</fullName>
    </recommendedName>
</protein>
<evidence type="ECO:0000259" key="1">
    <source>
        <dbReference type="Pfam" id="PF00931"/>
    </source>
</evidence>
<proteinExistence type="predicted"/>
<evidence type="ECO:0000313" key="3">
    <source>
        <dbReference type="EMBL" id="AUI35665.1"/>
    </source>
</evidence>
<feature type="domain" description="Schlafen AlbA-2" evidence="2">
    <location>
        <begin position="24"/>
        <end position="158"/>
    </location>
</feature>
<evidence type="ECO:0000259" key="2">
    <source>
        <dbReference type="Pfam" id="PF04326"/>
    </source>
</evidence>
<dbReference type="Proteomes" id="UP000265462">
    <property type="component" value="Chromosome"/>
</dbReference>
<dbReference type="Pfam" id="PF04326">
    <property type="entry name" value="SLFN_AlbA_2"/>
    <property type="match status" value="1"/>
</dbReference>
<evidence type="ECO:0008006" key="5">
    <source>
        <dbReference type="Google" id="ProtNLM"/>
    </source>
</evidence>
<dbReference type="InterPro" id="IPR002182">
    <property type="entry name" value="NB-ARC"/>
</dbReference>
<dbReference type="Gene3D" id="3.30.950.30">
    <property type="entry name" value="Schlafen, AAA domain"/>
    <property type="match status" value="1"/>
</dbReference>
<evidence type="ECO:0000313" key="4">
    <source>
        <dbReference type="Proteomes" id="UP000265462"/>
    </source>
</evidence>
<sequence length="781" mass="92940">MYKKEFRRRKMDEKFIKKLLKETEHRLLDFKTTFYDISDRKSKTDFVKDILSFANSTINEPGYIICGVKVDYTGEKQILGVDKNTRVDDANWVQLLKSYSSHPVNFKIEKFTLDTYNRTLVVIEISKDQHRPVICTKDEGEKLRQGAIYFRNGSSNDIAKDLVTIEKIISNSTRLNPNNTISNDPTYNKYSKFPPPPYYKFLGRDDEINLIYEELIYHHKNYLLSLTGDGGIGKTSIAYKVAHQVKESIKNGENEFDDVIWISAKDQRIYFDERRQLHREFNSLEDLYNKILLVFYDKNFIQSLDFYKKEEYVNQALESAKFFIVLDNLEVFSNEEIADIHRFIKNAPLGHKFLLTSRHDLRVQEFIHIEKFGEDISKIYISELIKDLVQDEETQKRFEIQISDNFDRFYKLTNGNPLYIKFFIAQMIRNRGINDILERRNLEAEKPLKAYCFDSTLNNLEANELLLMYSLAVSENNHLSFHELKYVTSIEHTELQNVLESLCSQSMLYKEYQNGQLVYSLNNLLRSYLIEEKRIPGAEYNRLHQKTRKISRYTKNIREDYAFNFGLKTLINKNEIMSYNMILEVLDTDGVQSEQYLQEIMTLYPGNYLVPFYKNFIKIKERKVNPYNIYSDINSEFAHVINMNNYDEQKVMLYVWKSFLYLMLEKYDDIIQDIDYVMKTYNTEHKSLLGVLKGSALNMQALHEYKHGRYTNHDQYREEADSLFQEYFEDFLSKPYFFFIKKHMSFAYNKNNHHLKKQTQKVTNFSPFATDISFLKNQRLF</sequence>
<keyword evidence="4" id="KW-1185">Reference proteome</keyword>
<feature type="domain" description="NB-ARC" evidence="1">
    <location>
        <begin position="205"/>
        <end position="359"/>
    </location>
</feature>
<dbReference type="Gene3D" id="3.40.50.300">
    <property type="entry name" value="P-loop containing nucleotide triphosphate hydrolases"/>
    <property type="match status" value="1"/>
</dbReference>
<name>A0ABN5FQ02_BACCL</name>
<dbReference type="Pfam" id="PF00931">
    <property type="entry name" value="NB-ARC"/>
    <property type="match status" value="1"/>
</dbReference>
<dbReference type="InterPro" id="IPR038461">
    <property type="entry name" value="Schlafen_AlbA_2_dom_sf"/>
</dbReference>